<feature type="transmembrane region" description="Helical" evidence="1">
    <location>
        <begin position="37"/>
        <end position="55"/>
    </location>
</feature>
<dbReference type="OrthoDB" id="3827880at2"/>
<sequence>MSEAAVERPVAEEGRQSQRPVRFPVLRAHIWRTPLRFALPLFAAAVAAHLGLRTMPWRHEWFWATYEYDFVTVLLGPLLSCAAAIEGYRLRRTHAAIGTSTRVLRATAGRFLAPVFWALLAGACGLLAVWILVRLAGTPGLPDPSSWESVIPATAQLLAYAAAGFGLAYALPHVVVIPFSGIVTFGLTLFLYTSNLPESLIVVGGASGSTATLRPHGPTVAAQTCAYAAFAVAIVTTVAAYEGWPKRSRVYVAAAAAVAAVAAAIPLFYVGQPLEPFHPRLTCMGTAPRLCALPGYARFLATTRTDIMRFAAPLHELGVDLPAVFSQDPGAGDAPLDAHTLTATRAADRLLGIDVLLRNRLLSGAKSCRFTMSAYTDMTTLDNWLLYRVDASLLPSLTADTDAVRRLSPADVRAALDRLRRECA</sequence>
<keyword evidence="1" id="KW-0472">Membrane</keyword>
<organism evidence="2 3">
    <name type="scientific">Acidothermus cellulolyticus (strain ATCC 43068 / DSM 8971 / 11B)</name>
    <dbReference type="NCBI Taxonomy" id="351607"/>
    <lineage>
        <taxon>Bacteria</taxon>
        <taxon>Bacillati</taxon>
        <taxon>Actinomycetota</taxon>
        <taxon>Actinomycetes</taxon>
        <taxon>Acidothermales</taxon>
        <taxon>Acidothermaceae</taxon>
        <taxon>Acidothermus</taxon>
    </lineage>
</organism>
<evidence type="ECO:0000313" key="2">
    <source>
        <dbReference type="EMBL" id="ABK53187.1"/>
    </source>
</evidence>
<dbReference type="EMBL" id="CP000481">
    <property type="protein sequence ID" value="ABK53187.1"/>
    <property type="molecule type" value="Genomic_DNA"/>
</dbReference>
<dbReference type="RefSeq" id="WP_011720250.1">
    <property type="nucleotide sequence ID" value="NC_008578.1"/>
</dbReference>
<dbReference type="AlphaFoldDB" id="A0LUS7"/>
<dbReference type="STRING" id="351607.Acel_1415"/>
<feature type="transmembrane region" description="Helical" evidence="1">
    <location>
        <begin position="111"/>
        <end position="133"/>
    </location>
</feature>
<name>A0LUS7_ACIC1</name>
<evidence type="ECO:0000256" key="1">
    <source>
        <dbReference type="SAM" id="Phobius"/>
    </source>
</evidence>
<feature type="transmembrane region" description="Helical" evidence="1">
    <location>
        <begin position="153"/>
        <end position="171"/>
    </location>
</feature>
<accession>A0LUS7</accession>
<protein>
    <submittedName>
        <fullName evidence="2">Uncharacterized protein</fullName>
    </submittedName>
</protein>
<dbReference type="HOGENOM" id="CLU_646591_0_0_11"/>
<keyword evidence="3" id="KW-1185">Reference proteome</keyword>
<feature type="transmembrane region" description="Helical" evidence="1">
    <location>
        <begin position="250"/>
        <end position="270"/>
    </location>
</feature>
<dbReference type="KEGG" id="ace:Acel_1415"/>
<proteinExistence type="predicted"/>
<dbReference type="InParanoid" id="A0LUS7"/>
<keyword evidence="1" id="KW-1133">Transmembrane helix</keyword>
<feature type="transmembrane region" description="Helical" evidence="1">
    <location>
        <begin position="176"/>
        <end position="193"/>
    </location>
</feature>
<feature type="transmembrane region" description="Helical" evidence="1">
    <location>
        <begin position="70"/>
        <end position="90"/>
    </location>
</feature>
<gene>
    <name evidence="2" type="ordered locus">Acel_1415</name>
</gene>
<reference evidence="2 3" key="1">
    <citation type="journal article" date="2009" name="Genome Res.">
        <title>Complete genome of the cellulolytic thermophile Acidothermus cellulolyticus 11B provides insights into its ecophysiological and evolutionary adaptations.</title>
        <authorList>
            <person name="Barabote R.D."/>
            <person name="Xie G."/>
            <person name="Leu D.H."/>
            <person name="Normand P."/>
            <person name="Necsulea A."/>
            <person name="Daubin V."/>
            <person name="Medigue C."/>
            <person name="Adney W.S."/>
            <person name="Xu X.C."/>
            <person name="Lapidus A."/>
            <person name="Parales R.E."/>
            <person name="Detter C."/>
            <person name="Pujic P."/>
            <person name="Bruce D."/>
            <person name="Lavire C."/>
            <person name="Challacombe J.F."/>
            <person name="Brettin T.S."/>
            <person name="Berry A.M."/>
        </authorList>
    </citation>
    <scope>NUCLEOTIDE SEQUENCE [LARGE SCALE GENOMIC DNA]</scope>
    <source>
        <strain evidence="3">ATCC 43068 / DSM 8971 / 11B</strain>
    </source>
</reference>
<feature type="transmembrane region" description="Helical" evidence="1">
    <location>
        <begin position="220"/>
        <end position="241"/>
    </location>
</feature>
<dbReference type="Proteomes" id="UP000008221">
    <property type="component" value="Chromosome"/>
</dbReference>
<keyword evidence="1" id="KW-0812">Transmembrane</keyword>
<evidence type="ECO:0000313" key="3">
    <source>
        <dbReference type="Proteomes" id="UP000008221"/>
    </source>
</evidence>